<evidence type="ECO:0000313" key="1">
    <source>
        <dbReference type="EMBL" id="KAK6527446.1"/>
    </source>
</evidence>
<evidence type="ECO:0000313" key="2">
    <source>
        <dbReference type="Proteomes" id="UP001365542"/>
    </source>
</evidence>
<keyword evidence="2" id="KW-1185">Reference proteome</keyword>
<accession>A0AAV9WV38</accession>
<dbReference type="AlphaFoldDB" id="A0AAV9WV38"/>
<sequence>MTTSSQTEDIITDSPRHIDSKTQSTIHKGLSSPRAHVFDGATVCNCKDLAPIHTGSSWEAANWSHKDAAHLSRPPKVYKWAGIDGDGFCRSRGCSGGCNNGNDFERAINTHSREDYKPVAAGIDANGRYAPLLQALRTKPSTAVVDGTCFSHARVGRKSLKVGNMPCVAAYTSIAFGTDFGGALLRPHIETIVAMMCGVNKDYKGLSMAERHPDVSKTIRGAEAMVLQTWKHGPRRHLGECCGTFVVDVLQAWLEGHAPGTRSRLEMEFGPCQGGYAEAMVRCLSIRSGKLASGADPRSGAPAGLVLLMRSGMPVRSAREAKLAMVIQAVGQNPVDDGDLAGGHAGAKVCAAVVAAGLDDYISNMSRAELEDCVSSAIYSAASRGLTTVEQDGQEVRIGHAGVHITYHIDCAEQEPFLAGPLVDYLRTEILRRSEIAKESCRETFRLFTQGGVQDMEHQPDWGRLYDQVYERDLLESWV</sequence>
<dbReference type="Proteomes" id="UP001365542">
    <property type="component" value="Unassembled WGS sequence"/>
</dbReference>
<reference evidence="1 2" key="1">
    <citation type="submission" date="2019-10" db="EMBL/GenBank/DDBJ databases">
        <authorList>
            <person name="Palmer J.M."/>
        </authorList>
    </citation>
    <scope>NUCLEOTIDE SEQUENCE [LARGE SCALE GENOMIC DNA]</scope>
    <source>
        <strain evidence="1 2">TWF694</strain>
    </source>
</reference>
<proteinExistence type="predicted"/>
<gene>
    <name evidence="1" type="ORF">TWF694_004435</name>
</gene>
<name>A0AAV9WV38_9PEZI</name>
<organism evidence="1 2">
    <name type="scientific">Orbilia ellipsospora</name>
    <dbReference type="NCBI Taxonomy" id="2528407"/>
    <lineage>
        <taxon>Eukaryota</taxon>
        <taxon>Fungi</taxon>
        <taxon>Dikarya</taxon>
        <taxon>Ascomycota</taxon>
        <taxon>Pezizomycotina</taxon>
        <taxon>Orbiliomycetes</taxon>
        <taxon>Orbiliales</taxon>
        <taxon>Orbiliaceae</taxon>
        <taxon>Orbilia</taxon>
    </lineage>
</organism>
<comment type="caution">
    <text evidence="1">The sequence shown here is derived from an EMBL/GenBank/DDBJ whole genome shotgun (WGS) entry which is preliminary data.</text>
</comment>
<protein>
    <submittedName>
        <fullName evidence="1">Uncharacterized protein</fullName>
    </submittedName>
</protein>
<dbReference type="EMBL" id="JAVHJO010000015">
    <property type="protein sequence ID" value="KAK6527446.1"/>
    <property type="molecule type" value="Genomic_DNA"/>
</dbReference>